<keyword evidence="2" id="KW-0677">Repeat</keyword>
<dbReference type="GO" id="GO:1902018">
    <property type="term" value="P:negative regulation of cilium assembly"/>
    <property type="evidence" value="ECO:0007669"/>
    <property type="project" value="TreeGrafter"/>
</dbReference>
<dbReference type="Pfam" id="PF00612">
    <property type="entry name" value="IQ"/>
    <property type="match status" value="1"/>
</dbReference>
<evidence type="ECO:0000256" key="3">
    <source>
        <dbReference type="SAM" id="Coils"/>
    </source>
</evidence>
<dbReference type="InterPro" id="IPR001611">
    <property type="entry name" value="Leu-rich_rpt"/>
</dbReference>
<evidence type="ECO:0000256" key="2">
    <source>
        <dbReference type="ARBA" id="ARBA00022737"/>
    </source>
</evidence>
<evidence type="ECO:0000313" key="6">
    <source>
        <dbReference type="Proteomes" id="UP000886611"/>
    </source>
</evidence>
<reference evidence="5 6" key="1">
    <citation type="journal article" date="2021" name="Cell">
        <title>Tracing the genetic footprints of vertebrate landing in non-teleost ray-finned fishes.</title>
        <authorList>
            <person name="Bi X."/>
            <person name="Wang K."/>
            <person name="Yang L."/>
            <person name="Pan H."/>
            <person name="Jiang H."/>
            <person name="Wei Q."/>
            <person name="Fang M."/>
            <person name="Yu H."/>
            <person name="Zhu C."/>
            <person name="Cai Y."/>
            <person name="He Y."/>
            <person name="Gan X."/>
            <person name="Zeng H."/>
            <person name="Yu D."/>
            <person name="Zhu Y."/>
            <person name="Jiang H."/>
            <person name="Qiu Q."/>
            <person name="Yang H."/>
            <person name="Zhang Y.E."/>
            <person name="Wang W."/>
            <person name="Zhu M."/>
            <person name="He S."/>
            <person name="Zhang G."/>
        </authorList>
    </citation>
    <scope>NUCLEOTIDE SEQUENCE [LARGE SCALE GENOMIC DNA]</scope>
    <source>
        <strain evidence="5">Bchr_013</strain>
    </source>
</reference>
<dbReference type="GO" id="GO:0005813">
    <property type="term" value="C:centrosome"/>
    <property type="evidence" value="ECO:0007669"/>
    <property type="project" value="TreeGrafter"/>
</dbReference>
<dbReference type="PANTHER" id="PTHR45973">
    <property type="entry name" value="PROTEIN PHOSPHATASE 1 REGULATORY SUBUNIT SDS22-RELATED"/>
    <property type="match status" value="1"/>
</dbReference>
<dbReference type="PANTHER" id="PTHR45973:SF2">
    <property type="entry name" value="CENTROSOMAL PROTEIN OF 97 KDA"/>
    <property type="match status" value="1"/>
</dbReference>
<proteinExistence type="predicted"/>
<dbReference type="InterPro" id="IPR000048">
    <property type="entry name" value="IQ_motif_EF-hand-BS"/>
</dbReference>
<comment type="caution">
    <text evidence="5">The sequence shown here is derived from an EMBL/GenBank/DDBJ whole genome shotgun (WGS) entry which is preliminary data.</text>
</comment>
<evidence type="ECO:0000256" key="4">
    <source>
        <dbReference type="SAM" id="MobiDB-lite"/>
    </source>
</evidence>
<evidence type="ECO:0000313" key="5">
    <source>
        <dbReference type="EMBL" id="KAG2456640.1"/>
    </source>
</evidence>
<sequence length="762" mass="84913">MVISGLTQDKNAAVVDLSGQGIQKLDDSFPCPSGCHTLILDKNQIIKLEHLEKCKDLMQLSVANNRIVRLMGLCRLTNLRVLNLPNNSIGFIEGLKDLVHLEWFNLGGNNIKVIEQMNHCVALKHLDLSDNNISQIGDLSKLSSLKVTYLGSLPELEQLSIMSNPCVMSTPSLPGYDYRPYIVSWCLNLKVLDGYIVSQKEGLKAEWLYSHGKGRSFRPGQHIPLVQYLASVCPLTSSPALQSAEDAKLEKILNKQRLHQEQLLQQIQRGYPASSSTPERPASLPVEQHSPSHMPVEPSERAVTPQINTWLGLNDPTNHSYAVEHRSRISSAHRDSLFLEDVQTDEDKLNCSLLSSESTFMPVTAGSCPLFPSQDLRLQNVDCDLSDDGCTDTTVLQFKKYSEIKDLEYNEACGKEMETTASSDAKTSGLSSNLQPSNGLLYDGSCGSKGKTIPIPFQGILKTEDPEKEPVISDVRKEEQIVEGFSRAAVKLQACWRGYFTRNFNPRAREVRSEIRLRRMQEHIVMLSSELKETKKELEEERINRLVQEEALKYLWKQLQSLQQWQQSVCQQLPLLSHQGLPVTSTLASAELSPSSDNNPKQPVVSISKDDHHFCEQSFPDSGFHSSSGGDERNILKDTLFSGDCTTEESLSSDTGSSVETVRPLIEEITDKKENPEGGEESSGESSRSEQDSSLLQQYLNSVQLLDEAEELVDQKTDNPSMIISELGENTPCHKQQTVPTPEKPQHMEESVLQSVQLEGGV</sequence>
<feature type="region of interest" description="Disordered" evidence="4">
    <location>
        <begin position="270"/>
        <end position="301"/>
    </location>
</feature>
<feature type="compositionally biased region" description="Polar residues" evidence="4">
    <location>
        <begin position="752"/>
        <end position="762"/>
    </location>
</feature>
<feature type="compositionally biased region" description="Basic and acidic residues" evidence="4">
    <location>
        <begin position="665"/>
        <end position="676"/>
    </location>
</feature>
<accession>A0A8X7WW30</accession>
<dbReference type="Proteomes" id="UP000886611">
    <property type="component" value="Unassembled WGS sequence"/>
</dbReference>
<feature type="region of interest" description="Disordered" evidence="4">
    <location>
        <begin position="711"/>
        <end position="762"/>
    </location>
</feature>
<dbReference type="PROSITE" id="PS51450">
    <property type="entry name" value="LRR"/>
    <property type="match status" value="2"/>
</dbReference>
<dbReference type="SUPFAM" id="SSF52075">
    <property type="entry name" value="Outer arm dynein light chain 1"/>
    <property type="match status" value="1"/>
</dbReference>
<dbReference type="EMBL" id="JAATIS010008602">
    <property type="protein sequence ID" value="KAG2456640.1"/>
    <property type="molecule type" value="Genomic_DNA"/>
</dbReference>
<dbReference type="CDD" id="cd23767">
    <property type="entry name" value="IQCD"/>
    <property type="match status" value="1"/>
</dbReference>
<feature type="region of interest" description="Disordered" evidence="4">
    <location>
        <begin position="645"/>
        <end position="696"/>
    </location>
</feature>
<dbReference type="InterPro" id="IPR050576">
    <property type="entry name" value="Cilia_flagella_integrity"/>
</dbReference>
<dbReference type="SMART" id="SM00365">
    <property type="entry name" value="LRR_SD22"/>
    <property type="match status" value="3"/>
</dbReference>
<gene>
    <name evidence="5" type="primary">Cep97</name>
    <name evidence="5" type="ORF">GTO96_0013325</name>
</gene>
<name>A0A8X7WW30_POLSE</name>
<feature type="non-terminal residue" evidence="5">
    <location>
        <position position="762"/>
    </location>
</feature>
<dbReference type="PROSITE" id="PS50096">
    <property type="entry name" value="IQ"/>
    <property type="match status" value="1"/>
</dbReference>
<dbReference type="InterPro" id="IPR032675">
    <property type="entry name" value="LRR_dom_sf"/>
</dbReference>
<feature type="coiled-coil region" evidence="3">
    <location>
        <begin position="517"/>
        <end position="551"/>
    </location>
</feature>
<keyword evidence="3" id="KW-0175">Coiled coil</keyword>
<protein>
    <submittedName>
        <fullName evidence="5">CEP97 protein</fullName>
    </submittedName>
</protein>
<evidence type="ECO:0000256" key="1">
    <source>
        <dbReference type="ARBA" id="ARBA00022614"/>
    </source>
</evidence>
<feature type="non-terminal residue" evidence="5">
    <location>
        <position position="1"/>
    </location>
</feature>
<dbReference type="AlphaFoldDB" id="A0A8X7WW30"/>
<keyword evidence="6" id="KW-1185">Reference proteome</keyword>
<organism evidence="5 6">
    <name type="scientific">Polypterus senegalus</name>
    <name type="common">Senegal bichir</name>
    <dbReference type="NCBI Taxonomy" id="55291"/>
    <lineage>
        <taxon>Eukaryota</taxon>
        <taxon>Metazoa</taxon>
        <taxon>Chordata</taxon>
        <taxon>Craniata</taxon>
        <taxon>Vertebrata</taxon>
        <taxon>Euteleostomi</taxon>
        <taxon>Actinopterygii</taxon>
        <taxon>Polypteriformes</taxon>
        <taxon>Polypteridae</taxon>
        <taxon>Polypterus</taxon>
    </lineage>
</organism>
<feature type="compositionally biased region" description="Polar residues" evidence="4">
    <location>
        <begin position="645"/>
        <end position="660"/>
    </location>
</feature>
<dbReference type="Gene3D" id="3.80.10.10">
    <property type="entry name" value="Ribonuclease Inhibitor"/>
    <property type="match status" value="2"/>
</dbReference>
<keyword evidence="1" id="KW-0433">Leucine-rich repeat</keyword>